<feature type="transmembrane region" description="Helical" evidence="1">
    <location>
        <begin position="6"/>
        <end position="23"/>
    </location>
</feature>
<proteinExistence type="predicted"/>
<evidence type="ECO:0000313" key="2">
    <source>
        <dbReference type="EMBL" id="OHB02077.1"/>
    </source>
</evidence>
<dbReference type="Proteomes" id="UP000177707">
    <property type="component" value="Unassembled WGS sequence"/>
</dbReference>
<dbReference type="AlphaFoldDB" id="A0A1G2TXS3"/>
<sequence>MNKTLIVIAIIIVIIGGFFLFFGKSNAPVIDNKETTSGANEAGPQVNGVPVPDGTKMETGTVSESVVTVTYNGSVFSPKTITVKKGDSVTFINESNGGMSVASDPHPSHTIYPEFDQYKSAEKGKKSYTFVFDKIGSWGYHNHLNSSAVGMVTVE</sequence>
<dbReference type="SUPFAM" id="SSF49503">
    <property type="entry name" value="Cupredoxins"/>
    <property type="match status" value="1"/>
</dbReference>
<dbReference type="STRING" id="1802758.A3A96_03680"/>
<reference evidence="2 3" key="1">
    <citation type="journal article" date="2016" name="Nat. Commun.">
        <title>Thousands of microbial genomes shed light on interconnected biogeochemical processes in an aquifer system.</title>
        <authorList>
            <person name="Anantharaman K."/>
            <person name="Brown C.T."/>
            <person name="Hug L.A."/>
            <person name="Sharon I."/>
            <person name="Castelle C.J."/>
            <person name="Probst A.J."/>
            <person name="Thomas B.C."/>
            <person name="Singh A."/>
            <person name="Wilkins M.J."/>
            <person name="Karaoz U."/>
            <person name="Brodie E.L."/>
            <person name="Williams K.H."/>
            <person name="Hubbard S.S."/>
            <person name="Banfield J.F."/>
        </authorList>
    </citation>
    <scope>NUCLEOTIDE SEQUENCE [LARGE SCALE GENOMIC DNA]</scope>
</reference>
<keyword evidence="1" id="KW-0812">Transmembrane</keyword>
<keyword evidence="1" id="KW-1133">Transmembrane helix</keyword>
<protein>
    <submittedName>
        <fullName evidence="2">Uncharacterized protein</fullName>
    </submittedName>
</protein>
<gene>
    <name evidence="2" type="ORF">A3A96_03680</name>
</gene>
<evidence type="ECO:0000313" key="3">
    <source>
        <dbReference type="Proteomes" id="UP000177707"/>
    </source>
</evidence>
<keyword evidence="1" id="KW-0472">Membrane</keyword>
<name>A0A1G2TXS3_9BACT</name>
<dbReference type="EMBL" id="MHWB01000008">
    <property type="protein sequence ID" value="OHB02077.1"/>
    <property type="molecule type" value="Genomic_DNA"/>
</dbReference>
<dbReference type="InterPro" id="IPR008972">
    <property type="entry name" value="Cupredoxin"/>
</dbReference>
<dbReference type="Gene3D" id="2.60.40.420">
    <property type="entry name" value="Cupredoxins - blue copper proteins"/>
    <property type="match status" value="1"/>
</dbReference>
<evidence type="ECO:0000256" key="1">
    <source>
        <dbReference type="SAM" id="Phobius"/>
    </source>
</evidence>
<accession>A0A1G2TXS3</accession>
<comment type="caution">
    <text evidence="2">The sequence shown here is derived from an EMBL/GenBank/DDBJ whole genome shotgun (WGS) entry which is preliminary data.</text>
</comment>
<organism evidence="2 3">
    <name type="scientific">Candidatus Zambryskibacteria bacterium RIFCSPLOWO2_01_FULL_39_39</name>
    <dbReference type="NCBI Taxonomy" id="1802758"/>
    <lineage>
        <taxon>Bacteria</taxon>
        <taxon>Candidatus Zambryskiibacteriota</taxon>
    </lineage>
</organism>